<protein>
    <submittedName>
        <fullName evidence="1">Uncharacterized protein</fullName>
    </submittedName>
</protein>
<keyword evidence="2" id="KW-1185">Reference proteome</keyword>
<dbReference type="EMBL" id="FR845719">
    <property type="protein sequence ID" value="CCA58095.1"/>
    <property type="molecule type" value="Genomic_DNA"/>
</dbReference>
<dbReference type="STRING" id="953739.SVEN_4809"/>
<name>F2R1K4_STRVP</name>
<evidence type="ECO:0000313" key="2">
    <source>
        <dbReference type="Proteomes" id="UP000006854"/>
    </source>
</evidence>
<dbReference type="eggNOG" id="ENOG502ZXFS">
    <property type="taxonomic scope" value="Bacteria"/>
</dbReference>
<dbReference type="Proteomes" id="UP000006854">
    <property type="component" value="Chromosome"/>
</dbReference>
<organism evidence="1 2">
    <name type="scientific">Streptomyces venezuelae (strain ATCC 10712 / CBS 650.69 / DSM 40230 / JCM 4526 / NBRC 13096 / PD 04745)</name>
    <dbReference type="NCBI Taxonomy" id="953739"/>
    <lineage>
        <taxon>Bacteria</taxon>
        <taxon>Bacillati</taxon>
        <taxon>Actinomycetota</taxon>
        <taxon>Actinomycetes</taxon>
        <taxon>Kitasatosporales</taxon>
        <taxon>Streptomycetaceae</taxon>
        <taxon>Streptomyces</taxon>
    </lineage>
</organism>
<dbReference type="KEGG" id="sve:SVEN_4809"/>
<evidence type="ECO:0000313" key="1">
    <source>
        <dbReference type="EMBL" id="CCA58095.1"/>
    </source>
</evidence>
<accession>F2R1K4</accession>
<dbReference type="HOGENOM" id="CLU_200607_0_0_11"/>
<reference evidence="1 2" key="1">
    <citation type="journal article" date="2011" name="BMC Genomics">
        <title>Genome-wide analysis of the role of GlnR in Streptomyces venezuelae provides new insights into global nitrogen regulation in actinomycetes.</title>
        <authorList>
            <person name="Pullan S.T."/>
            <person name="Bibb M.J."/>
            <person name="Merrick M."/>
        </authorList>
    </citation>
    <scope>NUCLEOTIDE SEQUENCE [LARGE SCALE GENOMIC DNA]</scope>
    <source>
        <strain evidence="1">ATCC 10712</strain>
    </source>
</reference>
<sequence>MHVVGPVCNAVLQLEDQLRRREKPVRFEILRLDDIDGTPVDRTVVDAASVNRIVQQAASIGQRIWIRPAETSAS</sequence>
<dbReference type="AlphaFoldDB" id="F2R1K4"/>
<proteinExistence type="predicted"/>
<dbReference type="PATRIC" id="fig|953739.5.peg.7315"/>
<gene>
    <name evidence="1" type="ordered locus">SVEN_4809</name>
</gene>